<sequence length="80" mass="8521">MARVMTGSGAVAFLVLLLAATRARVIATDVLQRITHRFVAVIAMRAMNVVMVMVVIVIVIVVAVGTMYVGLLTHLGTTPE</sequence>
<dbReference type="AlphaFoldDB" id="V4S0J3"/>
<dbReference type="Proteomes" id="UP000017822">
    <property type="component" value="Unassembled WGS sequence"/>
</dbReference>
<keyword evidence="1" id="KW-0472">Membrane</keyword>
<protein>
    <submittedName>
        <fullName evidence="2">Uncharacterized protein</fullName>
    </submittedName>
</protein>
<reference evidence="2 3" key="1">
    <citation type="submission" date="2013-07" db="EMBL/GenBank/DDBJ databases">
        <authorList>
            <person name="Schaap P.J."/>
            <person name="Mehboob F."/>
            <person name="Oosterkamp M.J."/>
            <person name="de Vos W.M."/>
            <person name="Stams A.J.M."/>
            <person name="Koehorst J.J."/>
        </authorList>
    </citation>
    <scope>NUCLEOTIDE SEQUENCE [LARGE SCALE GENOMIC DNA]</scope>
    <source>
        <strain evidence="2 3">AW-1</strain>
    </source>
</reference>
<evidence type="ECO:0000313" key="2">
    <source>
        <dbReference type="EMBL" id="ESQ98841.1"/>
    </source>
</evidence>
<proteinExistence type="predicted"/>
<name>V4S0J3_STUCH</name>
<accession>V4S0J3</accession>
<comment type="caution">
    <text evidence="2">The sequence shown here is derived from an EMBL/GenBank/DDBJ whole genome shotgun (WGS) entry which is preliminary data.</text>
</comment>
<dbReference type="PATRIC" id="fig|1263865.4.peg.2655"/>
<feature type="transmembrane region" description="Helical" evidence="1">
    <location>
        <begin position="47"/>
        <end position="71"/>
    </location>
</feature>
<gene>
    <name evidence="2" type="ORF">F753_13770</name>
</gene>
<keyword evidence="1" id="KW-0812">Transmembrane</keyword>
<dbReference type="EMBL" id="AOFQ01000042">
    <property type="protein sequence ID" value="ESQ98841.1"/>
    <property type="molecule type" value="Genomic_DNA"/>
</dbReference>
<keyword evidence="1" id="KW-1133">Transmembrane helix</keyword>
<evidence type="ECO:0000313" key="3">
    <source>
        <dbReference type="Proteomes" id="UP000017822"/>
    </source>
</evidence>
<organism evidence="2 3">
    <name type="scientific">Stutzerimonas chloritidismutans AW-1</name>
    <dbReference type="NCBI Taxonomy" id="1263865"/>
    <lineage>
        <taxon>Bacteria</taxon>
        <taxon>Pseudomonadati</taxon>
        <taxon>Pseudomonadota</taxon>
        <taxon>Gammaproteobacteria</taxon>
        <taxon>Pseudomonadales</taxon>
        <taxon>Pseudomonadaceae</taxon>
        <taxon>Stutzerimonas</taxon>
    </lineage>
</organism>
<evidence type="ECO:0000256" key="1">
    <source>
        <dbReference type="SAM" id="Phobius"/>
    </source>
</evidence>